<feature type="signal peptide" evidence="2">
    <location>
        <begin position="1"/>
        <end position="20"/>
    </location>
</feature>
<dbReference type="Proteomes" id="UP000095350">
    <property type="component" value="Unassembled WGS sequence"/>
</dbReference>
<name>A0A173VI22_9FIRM</name>
<evidence type="ECO:0000259" key="3">
    <source>
        <dbReference type="Pfam" id="PF13739"/>
    </source>
</evidence>
<feature type="chain" id="PRO_5038212962" evidence="2">
    <location>
        <begin position="21"/>
        <end position="299"/>
    </location>
</feature>
<feature type="compositionally biased region" description="Low complexity" evidence="1">
    <location>
        <begin position="66"/>
        <end position="77"/>
    </location>
</feature>
<dbReference type="Proteomes" id="UP000478483">
    <property type="component" value="Unassembled WGS sequence"/>
</dbReference>
<sequence length="299" mass="33043">MRRRNLILITVLSLSLTFAAGCGENKNTGAAGSMDQQKTSETTVQNETEPETSQVSEDSEQDETEAAATTEAGQDAQSDYQIEMVSYKKTDLIDISYPKITGWSDTEKQEEWNTYFENTAKEAAGEMTGDTEEMNLGASDSVVLTYTVQEQTKDMLSLTCQSYYDYEGSAHPSAALTSVNINMKTGEKMTFSDFADPDETAKILFAGKDNTDTAQGYTVLDPEGNPTTEITMKDILEFNFIWMEPTEEALAASLTHFDGDVDDYGADETMGESYVHDGKVYVIFYVSHAMGDYTVVRID</sequence>
<dbReference type="Gene3D" id="3.30.565.40">
    <property type="entry name" value="Fervidobacterium nodosum Rt17-B1 like"/>
    <property type="match status" value="1"/>
</dbReference>
<dbReference type="Pfam" id="PF13739">
    <property type="entry name" value="PdaC"/>
    <property type="match status" value="1"/>
</dbReference>
<dbReference type="AlphaFoldDB" id="A0A173VI22"/>
<dbReference type="PROSITE" id="PS51257">
    <property type="entry name" value="PROKAR_LIPOPROTEIN"/>
    <property type="match status" value="1"/>
</dbReference>
<dbReference type="PaxDb" id="166486-ERS852572_02981"/>
<evidence type="ECO:0000313" key="5">
    <source>
        <dbReference type="EMBL" id="MTR85399.1"/>
    </source>
</evidence>
<evidence type="ECO:0000313" key="6">
    <source>
        <dbReference type="Proteomes" id="UP000095350"/>
    </source>
</evidence>
<protein>
    <submittedName>
        <fullName evidence="5">DUF4163 domain-containing protein</fullName>
    </submittedName>
    <submittedName>
        <fullName evidence="4">Protein of uncharacterized function (DUF3298)</fullName>
    </submittedName>
</protein>
<feature type="region of interest" description="Disordered" evidence="1">
    <location>
        <begin position="28"/>
        <end position="77"/>
    </location>
</feature>
<keyword evidence="2" id="KW-0732">Signal</keyword>
<reference evidence="4 6" key="1">
    <citation type="submission" date="2015-09" db="EMBL/GenBank/DDBJ databases">
        <authorList>
            <consortium name="Pathogen Informatics"/>
        </authorList>
    </citation>
    <scope>NUCLEOTIDE SEQUENCE [LARGE SCALE GENOMIC DNA]</scope>
    <source>
        <strain evidence="4 6">2789STDY5834960</strain>
    </source>
</reference>
<reference evidence="5 7" key="2">
    <citation type="journal article" date="2019" name="Nat. Med.">
        <title>A library of human gut bacterial isolates paired with longitudinal multiomics data enables mechanistic microbiome research.</title>
        <authorList>
            <person name="Poyet M."/>
            <person name="Groussin M."/>
            <person name="Gibbons S.M."/>
            <person name="Avila-Pacheco J."/>
            <person name="Jiang X."/>
            <person name="Kearney S.M."/>
            <person name="Perrotta A.R."/>
            <person name="Berdy B."/>
            <person name="Zhao S."/>
            <person name="Lieberman T.D."/>
            <person name="Swanson P.K."/>
            <person name="Smith M."/>
            <person name="Roesemann S."/>
            <person name="Alexander J.E."/>
            <person name="Rich S.A."/>
            <person name="Livny J."/>
            <person name="Vlamakis H."/>
            <person name="Clish C."/>
            <person name="Bullock K."/>
            <person name="Deik A."/>
            <person name="Scott J."/>
            <person name="Pierce K.A."/>
            <person name="Xavier R.J."/>
            <person name="Alm E.J."/>
        </authorList>
    </citation>
    <scope>NUCLEOTIDE SEQUENCE [LARGE SCALE GENOMIC DNA]</scope>
    <source>
        <strain evidence="5 7">BIOML-A1</strain>
    </source>
</reference>
<evidence type="ECO:0000313" key="4">
    <source>
        <dbReference type="EMBL" id="CUN26306.1"/>
    </source>
</evidence>
<dbReference type="RefSeq" id="WP_022113122.1">
    <property type="nucleotide sequence ID" value="NZ_CABIYH010000025.1"/>
</dbReference>
<evidence type="ECO:0000313" key="7">
    <source>
        <dbReference type="Proteomes" id="UP000478483"/>
    </source>
</evidence>
<evidence type="ECO:0000256" key="1">
    <source>
        <dbReference type="SAM" id="MobiDB-lite"/>
    </source>
</evidence>
<proteinExistence type="predicted"/>
<evidence type="ECO:0000256" key="2">
    <source>
        <dbReference type="SAM" id="SignalP"/>
    </source>
</evidence>
<dbReference type="InterPro" id="IPR025303">
    <property type="entry name" value="PdaC"/>
</dbReference>
<dbReference type="OrthoDB" id="2067190at2"/>
<dbReference type="EMBL" id="CYXZ01000025">
    <property type="protein sequence ID" value="CUN26306.1"/>
    <property type="molecule type" value="Genomic_DNA"/>
</dbReference>
<feature type="domain" description="Deacetylase PdaC" evidence="3">
    <location>
        <begin position="92"/>
        <end position="173"/>
    </location>
</feature>
<organism evidence="4 6">
    <name type="scientific">Roseburia intestinalis</name>
    <dbReference type="NCBI Taxonomy" id="166486"/>
    <lineage>
        <taxon>Bacteria</taxon>
        <taxon>Bacillati</taxon>
        <taxon>Bacillota</taxon>
        <taxon>Clostridia</taxon>
        <taxon>Lachnospirales</taxon>
        <taxon>Lachnospiraceae</taxon>
        <taxon>Roseburia</taxon>
    </lineage>
</organism>
<dbReference type="STRING" id="166486.ERS852572_02981"/>
<dbReference type="EMBL" id="WNAJ01000010">
    <property type="protein sequence ID" value="MTR85399.1"/>
    <property type="molecule type" value="Genomic_DNA"/>
</dbReference>
<feature type="compositionally biased region" description="Polar residues" evidence="1">
    <location>
        <begin position="28"/>
        <end position="56"/>
    </location>
</feature>
<gene>
    <name evidence="4" type="ORF">ERS852572_02981</name>
    <name evidence="5" type="ORF">GMD50_10050</name>
</gene>
<accession>A0A173VI22</accession>